<feature type="compositionally biased region" description="Basic and acidic residues" evidence="1">
    <location>
        <begin position="62"/>
        <end position="72"/>
    </location>
</feature>
<feature type="compositionally biased region" description="Basic and acidic residues" evidence="1">
    <location>
        <begin position="139"/>
        <end position="150"/>
    </location>
</feature>
<feature type="region of interest" description="Disordered" evidence="1">
    <location>
        <begin position="116"/>
        <end position="161"/>
    </location>
</feature>
<reference evidence="2 3" key="1">
    <citation type="journal article" date="2014" name="Agronomy (Basel)">
        <title>A Draft Genome Sequence for Ensete ventricosum, the Drought-Tolerant Tree Against Hunger.</title>
        <authorList>
            <person name="Harrison J."/>
            <person name="Moore K.A."/>
            <person name="Paszkiewicz K."/>
            <person name="Jones T."/>
            <person name="Grant M."/>
            <person name="Ambacheew D."/>
            <person name="Muzemil S."/>
            <person name="Studholme D.J."/>
        </authorList>
    </citation>
    <scope>NUCLEOTIDE SEQUENCE [LARGE SCALE GENOMIC DNA]</scope>
</reference>
<feature type="region of interest" description="Disordered" evidence="1">
    <location>
        <begin position="60"/>
        <end position="83"/>
    </location>
</feature>
<organism evidence="2 3">
    <name type="scientific">Ensete ventricosum</name>
    <name type="common">Abyssinian banana</name>
    <name type="synonym">Musa ensete</name>
    <dbReference type="NCBI Taxonomy" id="4639"/>
    <lineage>
        <taxon>Eukaryota</taxon>
        <taxon>Viridiplantae</taxon>
        <taxon>Streptophyta</taxon>
        <taxon>Embryophyta</taxon>
        <taxon>Tracheophyta</taxon>
        <taxon>Spermatophyta</taxon>
        <taxon>Magnoliopsida</taxon>
        <taxon>Liliopsida</taxon>
        <taxon>Zingiberales</taxon>
        <taxon>Musaceae</taxon>
        <taxon>Ensete</taxon>
    </lineage>
</organism>
<feature type="non-terminal residue" evidence="2">
    <location>
        <position position="1"/>
    </location>
</feature>
<proteinExistence type="predicted"/>
<name>A0A426XBT8_ENSVE</name>
<dbReference type="Proteomes" id="UP000287651">
    <property type="component" value="Unassembled WGS sequence"/>
</dbReference>
<evidence type="ECO:0000313" key="3">
    <source>
        <dbReference type="Proteomes" id="UP000287651"/>
    </source>
</evidence>
<protein>
    <submittedName>
        <fullName evidence="2">Uncharacterized protein</fullName>
    </submittedName>
</protein>
<gene>
    <name evidence="2" type="ORF">B296_00053081</name>
</gene>
<accession>A0A426XBT8</accession>
<dbReference type="EMBL" id="AMZH03022853">
    <property type="protein sequence ID" value="RRT36959.1"/>
    <property type="molecule type" value="Genomic_DNA"/>
</dbReference>
<dbReference type="AlphaFoldDB" id="A0A426XBT8"/>
<feature type="region of interest" description="Disordered" evidence="1">
    <location>
        <begin position="1"/>
        <end position="23"/>
    </location>
</feature>
<evidence type="ECO:0000313" key="2">
    <source>
        <dbReference type="EMBL" id="RRT36959.1"/>
    </source>
</evidence>
<evidence type="ECO:0000256" key="1">
    <source>
        <dbReference type="SAM" id="MobiDB-lite"/>
    </source>
</evidence>
<comment type="caution">
    <text evidence="2">The sequence shown here is derived from an EMBL/GenBank/DDBJ whole genome shotgun (WGS) entry which is preliminary data.</text>
</comment>
<sequence>AGGGGIADRVCRPVEPKLPDRTTHEKVAGFPTFVVGRRPADSKIDSGGKTVAAPIFTKAKARHEQVSSRDDPGPSALAQKHDQVTPRVGCYLAGGDPPPLKALFYKGMQWKPETGLQSIHRDAHTGRVQTERALPGSRRALESTDDKGPEDAPEELASGSL</sequence>
<feature type="compositionally biased region" description="Basic and acidic residues" evidence="1">
    <location>
        <begin position="9"/>
        <end position="23"/>
    </location>
</feature>